<gene>
    <name evidence="5" type="primary">araC_2</name>
    <name evidence="5" type="ORF">SAMEA4412673_02322</name>
</gene>
<dbReference type="SUPFAM" id="SSF46689">
    <property type="entry name" value="Homeodomain-like"/>
    <property type="match status" value="1"/>
</dbReference>
<feature type="domain" description="HTH araC/xylS-type" evidence="4">
    <location>
        <begin position="184"/>
        <end position="282"/>
    </location>
</feature>
<evidence type="ECO:0000313" key="6">
    <source>
        <dbReference type="Proteomes" id="UP000215355"/>
    </source>
</evidence>
<proteinExistence type="predicted"/>
<organism evidence="5 6">
    <name type="scientific">Sphingobacterium mizutaii</name>
    <dbReference type="NCBI Taxonomy" id="1010"/>
    <lineage>
        <taxon>Bacteria</taxon>
        <taxon>Pseudomonadati</taxon>
        <taxon>Bacteroidota</taxon>
        <taxon>Sphingobacteriia</taxon>
        <taxon>Sphingobacteriales</taxon>
        <taxon>Sphingobacteriaceae</taxon>
        <taxon>Sphingobacterium</taxon>
    </lineage>
</organism>
<keyword evidence="2" id="KW-0238">DNA-binding</keyword>
<dbReference type="GO" id="GO:0003700">
    <property type="term" value="F:DNA-binding transcription factor activity"/>
    <property type="evidence" value="ECO:0007669"/>
    <property type="project" value="InterPro"/>
</dbReference>
<dbReference type="EMBL" id="LT906468">
    <property type="protein sequence ID" value="SNV51247.1"/>
    <property type="molecule type" value="Genomic_DNA"/>
</dbReference>
<dbReference type="InterPro" id="IPR009057">
    <property type="entry name" value="Homeodomain-like_sf"/>
</dbReference>
<dbReference type="InterPro" id="IPR018060">
    <property type="entry name" value="HTH_AraC"/>
</dbReference>
<keyword evidence="1" id="KW-0805">Transcription regulation</keyword>
<dbReference type="PANTHER" id="PTHR43280">
    <property type="entry name" value="ARAC-FAMILY TRANSCRIPTIONAL REGULATOR"/>
    <property type="match status" value="1"/>
</dbReference>
<evidence type="ECO:0000313" key="5">
    <source>
        <dbReference type="EMBL" id="SNV51247.1"/>
    </source>
</evidence>
<dbReference type="PRINTS" id="PR00032">
    <property type="entry name" value="HTHARAC"/>
</dbReference>
<dbReference type="InterPro" id="IPR020449">
    <property type="entry name" value="Tscrpt_reg_AraC-type_HTH"/>
</dbReference>
<name>A0AAJ5C0J0_9SPHI</name>
<evidence type="ECO:0000259" key="4">
    <source>
        <dbReference type="PROSITE" id="PS01124"/>
    </source>
</evidence>
<dbReference type="KEGG" id="smiz:4412673_02322"/>
<dbReference type="SMART" id="SM00342">
    <property type="entry name" value="HTH_ARAC"/>
    <property type="match status" value="1"/>
</dbReference>
<dbReference type="AlphaFoldDB" id="A0AAJ5C0J0"/>
<dbReference type="Proteomes" id="UP000215355">
    <property type="component" value="Chromosome 1"/>
</dbReference>
<evidence type="ECO:0000256" key="2">
    <source>
        <dbReference type="ARBA" id="ARBA00023125"/>
    </source>
</evidence>
<dbReference type="PANTHER" id="PTHR43280:SF32">
    <property type="entry name" value="TRANSCRIPTIONAL REGULATORY PROTEIN"/>
    <property type="match status" value="1"/>
</dbReference>
<dbReference type="RefSeq" id="WP_093096959.1">
    <property type="nucleotide sequence ID" value="NZ_DAMDLF010000021.1"/>
</dbReference>
<dbReference type="PROSITE" id="PS01124">
    <property type="entry name" value="HTH_ARAC_FAMILY_2"/>
    <property type="match status" value="1"/>
</dbReference>
<dbReference type="GO" id="GO:0043565">
    <property type="term" value="F:sequence-specific DNA binding"/>
    <property type="evidence" value="ECO:0007669"/>
    <property type="project" value="InterPro"/>
</dbReference>
<keyword evidence="3" id="KW-0804">Transcription</keyword>
<accession>A0AAJ5C0J0</accession>
<evidence type="ECO:0000256" key="1">
    <source>
        <dbReference type="ARBA" id="ARBA00023015"/>
    </source>
</evidence>
<reference evidence="5 6" key="1">
    <citation type="submission" date="2017-06" db="EMBL/GenBank/DDBJ databases">
        <authorList>
            <consortium name="Pathogen Informatics"/>
        </authorList>
    </citation>
    <scope>NUCLEOTIDE SEQUENCE [LARGE SCALE GENOMIC DNA]</scope>
    <source>
        <strain evidence="5 6">NCTC12149</strain>
    </source>
</reference>
<sequence length="283" mass="32920">MEDKNVIPTLDMHGFREEQFAGKKELLFNEILGEKIIEKPHKHDFFIIILFDHASGVHSIDSVDYSIADQEVHVLFPEQIHKWHIAAGSKGYQLMIEKSFLEQFAPAFRYSFTNYQNHPVIKLSKEAFEKLLYEFNAIRDELLDPQPVNQLISARAAVIAALVSKEAEFDIEEFKVYQTQPRLAKFNWLIDKFYKSQKSISFYAEQLNISSNYLNILCKKNLKVSANKLIHQRITLESKRLLQTSDRSVKEIAFDLGFSDHAYFSNFFKNQTGLSPSQFRSQL</sequence>
<dbReference type="Gene3D" id="1.10.10.60">
    <property type="entry name" value="Homeodomain-like"/>
    <property type="match status" value="1"/>
</dbReference>
<evidence type="ECO:0000256" key="3">
    <source>
        <dbReference type="ARBA" id="ARBA00023163"/>
    </source>
</evidence>
<dbReference type="Pfam" id="PF12833">
    <property type="entry name" value="HTH_18"/>
    <property type="match status" value="1"/>
</dbReference>
<protein>
    <submittedName>
        <fullName evidence="5">Arabinose operon regulatory protein</fullName>
    </submittedName>
</protein>